<comment type="caution">
    <text evidence="1">The sequence shown here is derived from an EMBL/GenBank/DDBJ whole genome shotgun (WGS) entry which is preliminary data.</text>
</comment>
<reference evidence="1" key="1">
    <citation type="submission" date="2022-08" db="EMBL/GenBank/DDBJ databases">
        <title>Genome Sequence of Lecanicillium fungicola.</title>
        <authorList>
            <person name="Buettner E."/>
        </authorList>
    </citation>
    <scope>NUCLEOTIDE SEQUENCE</scope>
    <source>
        <strain evidence="1">Babe33</strain>
    </source>
</reference>
<dbReference type="Proteomes" id="UP001143910">
    <property type="component" value="Unassembled WGS sequence"/>
</dbReference>
<evidence type="ECO:0000313" key="2">
    <source>
        <dbReference type="Proteomes" id="UP001143910"/>
    </source>
</evidence>
<dbReference type="EMBL" id="JANJQO010000877">
    <property type="protein sequence ID" value="KAJ2974080.1"/>
    <property type="molecule type" value="Genomic_DNA"/>
</dbReference>
<keyword evidence="2" id="KW-1185">Reference proteome</keyword>
<gene>
    <name evidence="1" type="ORF">NQ176_g6242</name>
</gene>
<proteinExistence type="predicted"/>
<accession>A0ACC1N4S3</accession>
<organism evidence="1 2">
    <name type="scientific">Zarea fungicola</name>
    <dbReference type="NCBI Taxonomy" id="93591"/>
    <lineage>
        <taxon>Eukaryota</taxon>
        <taxon>Fungi</taxon>
        <taxon>Dikarya</taxon>
        <taxon>Ascomycota</taxon>
        <taxon>Pezizomycotina</taxon>
        <taxon>Sordariomycetes</taxon>
        <taxon>Hypocreomycetidae</taxon>
        <taxon>Hypocreales</taxon>
        <taxon>Cordycipitaceae</taxon>
        <taxon>Zarea</taxon>
    </lineage>
</organism>
<sequence>MDCNGDASVSGKETYSTLASSQEVFRNLLSDAALPLPQCVRALYDAVALQTDGGGEVAIPSPWRETEAISALKALEAALAISLGEIRYGIKQTAEIDIDHATIFLFMAYLSTIDGHSKFEPEAISRLPKTDLYRAMSNQYRRLSANMYKTSEDGVYYHLHGGLEATPILEMIGLPGYQDDLTDYNAICQIIQKQTMKFTPDELDAGTAARRQAGTIVHTQEQYLATGQGKVMSQKPLFEMKQLESSTPPARTNSLRS</sequence>
<name>A0ACC1N4S3_9HYPO</name>
<evidence type="ECO:0000313" key="1">
    <source>
        <dbReference type="EMBL" id="KAJ2974080.1"/>
    </source>
</evidence>
<protein>
    <submittedName>
        <fullName evidence="1">Uncharacterized protein</fullName>
    </submittedName>
</protein>